<reference evidence="7 8" key="1">
    <citation type="submission" date="2023-06" db="EMBL/GenBank/DDBJ databases">
        <title>Pelomonas sp. APW6 16S ribosomal RNA gene genome sequencing and assembly.</title>
        <authorList>
            <person name="Woo H."/>
        </authorList>
    </citation>
    <scope>NUCLEOTIDE SEQUENCE [LARGE SCALE GENOMIC DNA]</scope>
    <source>
        <strain evidence="7 8">APW6</strain>
    </source>
</reference>
<comment type="caution">
    <text evidence="7">The sequence shown here is derived from an EMBL/GenBank/DDBJ whole genome shotgun (WGS) entry which is preliminary data.</text>
</comment>
<keyword evidence="2 3" id="KW-0472">Membrane</keyword>
<dbReference type="Proteomes" id="UP001238603">
    <property type="component" value="Unassembled WGS sequence"/>
</dbReference>
<dbReference type="InterPro" id="IPR006690">
    <property type="entry name" value="OMPA-like_CS"/>
</dbReference>
<protein>
    <submittedName>
        <fullName evidence="7">OmpA family protein</fullName>
    </submittedName>
</protein>
<keyword evidence="8" id="KW-1185">Reference proteome</keyword>
<evidence type="ECO:0000259" key="6">
    <source>
        <dbReference type="PROSITE" id="PS51123"/>
    </source>
</evidence>
<dbReference type="InterPro" id="IPR036737">
    <property type="entry name" value="OmpA-like_sf"/>
</dbReference>
<dbReference type="InterPro" id="IPR006665">
    <property type="entry name" value="OmpA-like"/>
</dbReference>
<evidence type="ECO:0000313" key="8">
    <source>
        <dbReference type="Proteomes" id="UP001238603"/>
    </source>
</evidence>
<sequence length="282" mass="30569">MRLHRRSFLALLASAGLPGFARAAEGEMTDHPLLSGMSGFGLRSKTVRDADTFALEQVCGKLPSQALPWLVDGKVTRMEYRPQGKGSGPLAILRSYQQAIAKAGGQQLNTGFSLNDDGVQYKPHVFRLQVDKTPVVVVLHLDTSNYQLTIIEQQPLGELVTASKLAADLKAAGVATLHIEFETGKAQLPSAGQAMVKEIATLLRNAPELQLSIEGHTDRVGQAADNLRLSQERAEAVMKAVVAQGIEAKRLKAVGHGQNEPVADNRTEEGRARNRRVELVKR</sequence>
<dbReference type="InterPro" id="IPR006664">
    <property type="entry name" value="OMP_bac"/>
</dbReference>
<dbReference type="PANTHER" id="PTHR30329:SF20">
    <property type="entry name" value="EXPORTED PROTEIN"/>
    <property type="match status" value="1"/>
</dbReference>
<feature type="compositionally biased region" description="Basic and acidic residues" evidence="4">
    <location>
        <begin position="263"/>
        <end position="282"/>
    </location>
</feature>
<name>A0ABT7LEQ9_9BURK</name>
<accession>A0ABT7LEQ9</accession>
<dbReference type="RefSeq" id="WP_285981450.1">
    <property type="nucleotide sequence ID" value="NZ_JASVDS010000001.1"/>
</dbReference>
<dbReference type="EMBL" id="JASVDS010000001">
    <property type="protein sequence ID" value="MDL5031342.1"/>
    <property type="molecule type" value="Genomic_DNA"/>
</dbReference>
<keyword evidence="5" id="KW-0732">Signal</keyword>
<evidence type="ECO:0000256" key="1">
    <source>
        <dbReference type="ARBA" id="ARBA00004442"/>
    </source>
</evidence>
<dbReference type="CDD" id="cd07185">
    <property type="entry name" value="OmpA_C-like"/>
    <property type="match status" value="1"/>
</dbReference>
<evidence type="ECO:0000256" key="5">
    <source>
        <dbReference type="SAM" id="SignalP"/>
    </source>
</evidence>
<dbReference type="Pfam" id="PF00691">
    <property type="entry name" value="OmpA"/>
    <property type="match status" value="1"/>
</dbReference>
<dbReference type="Gene3D" id="3.30.1330.60">
    <property type="entry name" value="OmpA-like domain"/>
    <property type="match status" value="1"/>
</dbReference>
<feature type="signal peptide" evidence="5">
    <location>
        <begin position="1"/>
        <end position="23"/>
    </location>
</feature>
<feature type="chain" id="PRO_5046705401" evidence="5">
    <location>
        <begin position="24"/>
        <end position="282"/>
    </location>
</feature>
<gene>
    <name evidence="7" type="ORF">QRD43_05415</name>
</gene>
<feature type="region of interest" description="Disordered" evidence="4">
    <location>
        <begin position="254"/>
        <end position="282"/>
    </location>
</feature>
<feature type="domain" description="OmpA-like" evidence="6">
    <location>
        <begin position="168"/>
        <end position="282"/>
    </location>
</feature>
<dbReference type="InterPro" id="IPR050330">
    <property type="entry name" value="Bact_OuterMem_StrucFunc"/>
</dbReference>
<evidence type="ECO:0000256" key="3">
    <source>
        <dbReference type="PROSITE-ProRule" id="PRU00473"/>
    </source>
</evidence>
<evidence type="ECO:0000313" key="7">
    <source>
        <dbReference type="EMBL" id="MDL5031342.1"/>
    </source>
</evidence>
<evidence type="ECO:0000256" key="2">
    <source>
        <dbReference type="ARBA" id="ARBA00023136"/>
    </source>
</evidence>
<dbReference type="SUPFAM" id="SSF103088">
    <property type="entry name" value="OmpA-like"/>
    <property type="match status" value="1"/>
</dbReference>
<proteinExistence type="predicted"/>
<dbReference type="PROSITE" id="PS51123">
    <property type="entry name" value="OMPA_2"/>
    <property type="match status" value="1"/>
</dbReference>
<evidence type="ECO:0000256" key="4">
    <source>
        <dbReference type="SAM" id="MobiDB-lite"/>
    </source>
</evidence>
<comment type="subcellular location">
    <subcellularLocation>
        <location evidence="1">Cell outer membrane</location>
    </subcellularLocation>
</comment>
<dbReference type="PRINTS" id="PR01021">
    <property type="entry name" value="OMPADOMAIN"/>
</dbReference>
<dbReference type="PROSITE" id="PS01068">
    <property type="entry name" value="OMPA_1"/>
    <property type="match status" value="1"/>
</dbReference>
<organism evidence="7 8">
    <name type="scientific">Roseateles subflavus</name>
    <dbReference type="NCBI Taxonomy" id="3053353"/>
    <lineage>
        <taxon>Bacteria</taxon>
        <taxon>Pseudomonadati</taxon>
        <taxon>Pseudomonadota</taxon>
        <taxon>Betaproteobacteria</taxon>
        <taxon>Burkholderiales</taxon>
        <taxon>Sphaerotilaceae</taxon>
        <taxon>Roseateles</taxon>
    </lineage>
</organism>
<dbReference type="PANTHER" id="PTHR30329">
    <property type="entry name" value="STATOR ELEMENT OF FLAGELLAR MOTOR COMPLEX"/>
    <property type="match status" value="1"/>
</dbReference>